<dbReference type="SFLD" id="SFLDS00057">
    <property type="entry name" value="Glutaminase/Asparaginase"/>
    <property type="match status" value="1"/>
</dbReference>
<feature type="active site" evidence="4">
    <location>
        <position position="47"/>
    </location>
</feature>
<dbReference type="PANTHER" id="PTHR11707">
    <property type="entry name" value="L-ASPARAGINASE"/>
    <property type="match status" value="1"/>
</dbReference>
<reference evidence="8" key="1">
    <citation type="submission" date="2016-06" db="EMBL/GenBank/DDBJ databases">
        <title>Four novel species of enterococci isolated from chicken manure.</title>
        <authorList>
            <person name="Van Tyne D."/>
        </authorList>
    </citation>
    <scope>NUCLEOTIDE SEQUENCE [LARGE SCALE GENOMIC DNA]</scope>
    <source>
        <strain evidence="8">JM9A</strain>
    </source>
</reference>
<dbReference type="EMBL" id="MAEI02000001">
    <property type="protein sequence ID" value="MEO1781425.1"/>
    <property type="molecule type" value="Genomic_DNA"/>
</dbReference>
<dbReference type="PANTHER" id="PTHR11707:SF28">
    <property type="entry name" value="60 KDA LYSOPHOSPHOLIPASE"/>
    <property type="match status" value="1"/>
</dbReference>
<dbReference type="CDD" id="cd08964">
    <property type="entry name" value="L-asparaginase_II"/>
    <property type="match status" value="1"/>
</dbReference>
<feature type="domain" description="L-asparaginase N-terminal" evidence="5">
    <location>
        <begin position="38"/>
        <end position="225"/>
    </location>
</feature>
<dbReference type="InterPro" id="IPR027473">
    <property type="entry name" value="L-asparaginase_C"/>
</dbReference>
<dbReference type="InterPro" id="IPR020827">
    <property type="entry name" value="Asparaginase/glutaminase_AS1"/>
</dbReference>
<reference evidence="7 8" key="2">
    <citation type="submission" date="2024-02" db="EMBL/GenBank/DDBJ databases">
        <title>The Genome Sequence of Enterococcus diestrammenae JM9A.</title>
        <authorList>
            <person name="Earl A."/>
            <person name="Manson A."/>
            <person name="Gilmore M."/>
            <person name="Sanders J."/>
            <person name="Shea T."/>
            <person name="Howe W."/>
            <person name="Livny J."/>
            <person name="Cuomo C."/>
            <person name="Neafsey D."/>
            <person name="Birren B."/>
        </authorList>
    </citation>
    <scope>NUCLEOTIDE SEQUENCE [LARGE SCALE GENOMIC DNA]</scope>
    <source>
        <strain evidence="7 8">JM9A</strain>
    </source>
</reference>
<dbReference type="PIRSF" id="PIRSF001220">
    <property type="entry name" value="L-ASNase_gatD"/>
    <property type="match status" value="1"/>
</dbReference>
<evidence type="ECO:0000313" key="7">
    <source>
        <dbReference type="EMBL" id="MEO1781425.1"/>
    </source>
</evidence>
<dbReference type="PRINTS" id="PR00139">
    <property type="entry name" value="ASNGLNASE"/>
</dbReference>
<evidence type="ECO:0000259" key="5">
    <source>
        <dbReference type="Pfam" id="PF00710"/>
    </source>
</evidence>
<dbReference type="InterPro" id="IPR027474">
    <property type="entry name" value="L-asparaginase_N"/>
</dbReference>
<dbReference type="EC" id="3.5.1.1" evidence="2"/>
<dbReference type="Gene3D" id="3.40.50.1170">
    <property type="entry name" value="L-asparaginase, N-terminal domain"/>
    <property type="match status" value="1"/>
</dbReference>
<keyword evidence="3" id="KW-0378">Hydrolase</keyword>
<dbReference type="PROSITE" id="PS51732">
    <property type="entry name" value="ASN_GLN_ASE_3"/>
    <property type="match status" value="1"/>
</dbReference>
<sequence>MINFSLGKITNPFVSKNSTGHCCFADAETDKAGVLVKKILVLHTGGTIAMKADALTGGVLPDVANPLLDAQVLLPTDVELVVEDIFNLPSPQITPEHMLQLKERIQLAKMAGFDSVVITHGTDTLEETAFFLDTTIGNLLPIVITGAMRSSNELGSDGLYNFESAIRVAACEEAVGKGVMVVMNDEIHSACYVTKTHTTNVATFRTPTLGPIGFVTKSRILFMQELRPTQHWDVSSVAGLIPIVKAYAGMHAELFEALAESAIDGLVIEALGAGNLPPDTLPPLQHMLDRGLPIALVSRCFNGVAEPVYGYTGGGRQLQEMGIIFANSLNSQKARIKLLIAHNRGLSRAELIRFMEA</sequence>
<comment type="similarity">
    <text evidence="1">Belongs to the asparaginase 1 family.</text>
</comment>
<organism evidence="7 8">
    <name type="scientific">Enterococcus diestrammenae</name>
    <dbReference type="NCBI Taxonomy" id="1155073"/>
    <lineage>
        <taxon>Bacteria</taxon>
        <taxon>Bacillati</taxon>
        <taxon>Bacillota</taxon>
        <taxon>Bacilli</taxon>
        <taxon>Lactobacillales</taxon>
        <taxon>Enterococcaceae</taxon>
        <taxon>Enterococcus</taxon>
    </lineage>
</organism>
<keyword evidence="8" id="KW-1185">Reference proteome</keyword>
<dbReference type="PIRSF" id="PIRSF500176">
    <property type="entry name" value="L_ASNase"/>
    <property type="match status" value="1"/>
</dbReference>
<dbReference type="SMART" id="SM00870">
    <property type="entry name" value="Asparaginase"/>
    <property type="match status" value="1"/>
</dbReference>
<dbReference type="Pfam" id="PF00710">
    <property type="entry name" value="Asparaginase"/>
    <property type="match status" value="1"/>
</dbReference>
<dbReference type="Gene3D" id="3.40.50.40">
    <property type="match status" value="1"/>
</dbReference>
<gene>
    <name evidence="7" type="ORF">BAU18_001010</name>
</gene>
<feature type="domain" description="Asparaginase/glutaminase C-terminal" evidence="6">
    <location>
        <begin position="242"/>
        <end position="354"/>
    </location>
</feature>
<comment type="caution">
    <text evidence="7">The sequence shown here is derived from an EMBL/GenBank/DDBJ whole genome shotgun (WGS) entry which is preliminary data.</text>
</comment>
<dbReference type="InterPro" id="IPR040919">
    <property type="entry name" value="Asparaginase_C"/>
</dbReference>
<dbReference type="PROSITE" id="PS00144">
    <property type="entry name" value="ASN_GLN_ASE_1"/>
    <property type="match status" value="1"/>
</dbReference>
<evidence type="ECO:0000256" key="3">
    <source>
        <dbReference type="ARBA" id="ARBA00022801"/>
    </source>
</evidence>
<dbReference type="Pfam" id="PF17763">
    <property type="entry name" value="Asparaginase_C"/>
    <property type="match status" value="1"/>
</dbReference>
<dbReference type="InterPro" id="IPR036152">
    <property type="entry name" value="Asp/glu_Ase-like_sf"/>
</dbReference>
<dbReference type="InterPro" id="IPR004550">
    <property type="entry name" value="AsnASE_II"/>
</dbReference>
<dbReference type="SUPFAM" id="SSF53774">
    <property type="entry name" value="Glutaminase/Asparaginase"/>
    <property type="match status" value="1"/>
</dbReference>
<evidence type="ECO:0000256" key="1">
    <source>
        <dbReference type="ARBA" id="ARBA00010518"/>
    </source>
</evidence>
<dbReference type="InterPro" id="IPR037152">
    <property type="entry name" value="L-asparaginase_N_sf"/>
</dbReference>
<protein>
    <recommendedName>
        <fullName evidence="2">asparaginase</fullName>
        <ecNumber evidence="2">3.5.1.1</ecNumber>
    </recommendedName>
</protein>
<evidence type="ECO:0000313" key="8">
    <source>
        <dbReference type="Proteomes" id="UP001429357"/>
    </source>
</evidence>
<dbReference type="InterPro" id="IPR006034">
    <property type="entry name" value="Asparaginase/glutaminase-like"/>
</dbReference>
<evidence type="ECO:0000256" key="4">
    <source>
        <dbReference type="PROSITE-ProRule" id="PRU10099"/>
    </source>
</evidence>
<evidence type="ECO:0000259" key="6">
    <source>
        <dbReference type="Pfam" id="PF17763"/>
    </source>
</evidence>
<dbReference type="Proteomes" id="UP001429357">
    <property type="component" value="Unassembled WGS sequence"/>
</dbReference>
<accession>A0ABV0F037</accession>
<name>A0ABV0F037_9ENTE</name>
<evidence type="ECO:0000256" key="2">
    <source>
        <dbReference type="ARBA" id="ARBA00012920"/>
    </source>
</evidence>
<proteinExistence type="inferred from homology"/>